<dbReference type="PANTHER" id="PTHR45695:SF9">
    <property type="entry name" value="LEUCOKININ RECEPTOR"/>
    <property type="match status" value="1"/>
</dbReference>
<protein>
    <submittedName>
        <fullName evidence="13">RYamide receptor-like 1</fullName>
    </submittedName>
</protein>
<dbReference type="Pfam" id="PF00001">
    <property type="entry name" value="7tm_1"/>
    <property type="match status" value="1"/>
</dbReference>
<evidence type="ECO:0000256" key="11">
    <source>
        <dbReference type="SAM" id="Phobius"/>
    </source>
</evidence>
<dbReference type="PRINTS" id="PR00237">
    <property type="entry name" value="GPCRRHODOPSN"/>
</dbReference>
<keyword evidence="3 9" id="KW-0812">Transmembrane</keyword>
<keyword evidence="6 11" id="KW-0472">Membrane</keyword>
<evidence type="ECO:0000256" key="1">
    <source>
        <dbReference type="ARBA" id="ARBA00004141"/>
    </source>
</evidence>
<evidence type="ECO:0000256" key="2">
    <source>
        <dbReference type="ARBA" id="ARBA00010663"/>
    </source>
</evidence>
<keyword evidence="5 9" id="KW-0297">G-protein coupled receptor</keyword>
<feature type="transmembrane region" description="Helical" evidence="11">
    <location>
        <begin position="149"/>
        <end position="169"/>
    </location>
</feature>
<reference evidence="13" key="1">
    <citation type="journal article" date="2021" name="Sci. Adv.">
        <title>The American lobster genome reveals insights on longevity, neural, and immune adaptations.</title>
        <authorList>
            <person name="Polinski J.M."/>
            <person name="Zimin A.V."/>
            <person name="Clark K.F."/>
            <person name="Kohn A.B."/>
            <person name="Sadowski N."/>
            <person name="Timp W."/>
            <person name="Ptitsyn A."/>
            <person name="Khanna P."/>
            <person name="Romanova D.Y."/>
            <person name="Williams P."/>
            <person name="Greenwood S.J."/>
            <person name="Moroz L.L."/>
            <person name="Walt D.R."/>
            <person name="Bodnar A.G."/>
        </authorList>
    </citation>
    <scope>NUCLEOTIDE SEQUENCE</scope>
    <source>
        <strain evidence="13">GMGI-L3</strain>
    </source>
</reference>
<dbReference type="SUPFAM" id="SSF81321">
    <property type="entry name" value="Family A G protein-coupled receptor-like"/>
    <property type="match status" value="1"/>
</dbReference>
<feature type="transmembrane region" description="Helical" evidence="11">
    <location>
        <begin position="72"/>
        <end position="96"/>
    </location>
</feature>
<feature type="transmembrane region" description="Helical" evidence="11">
    <location>
        <begin position="297"/>
        <end position="321"/>
    </location>
</feature>
<accession>A0A8J5K9W7</accession>
<dbReference type="EMBL" id="JAHLQT010018664">
    <property type="protein sequence ID" value="KAG7168898.1"/>
    <property type="molecule type" value="Genomic_DNA"/>
</dbReference>
<feature type="transmembrane region" description="Helical" evidence="11">
    <location>
        <begin position="341"/>
        <end position="361"/>
    </location>
</feature>
<evidence type="ECO:0000256" key="8">
    <source>
        <dbReference type="ARBA" id="ARBA00023224"/>
    </source>
</evidence>
<dbReference type="Proteomes" id="UP000747542">
    <property type="component" value="Unassembled WGS sequence"/>
</dbReference>
<feature type="transmembrane region" description="Helical" evidence="11">
    <location>
        <begin position="252"/>
        <end position="277"/>
    </location>
</feature>
<dbReference type="PROSITE" id="PS50262">
    <property type="entry name" value="G_PROTEIN_RECEP_F1_2"/>
    <property type="match status" value="1"/>
</dbReference>
<dbReference type="PROSITE" id="PS00237">
    <property type="entry name" value="G_PROTEIN_RECEP_F1_1"/>
    <property type="match status" value="1"/>
</dbReference>
<evidence type="ECO:0000313" key="13">
    <source>
        <dbReference type="EMBL" id="KAG7168898.1"/>
    </source>
</evidence>
<name>A0A8J5K9W7_HOMAM</name>
<evidence type="ECO:0000256" key="5">
    <source>
        <dbReference type="ARBA" id="ARBA00023040"/>
    </source>
</evidence>
<dbReference type="GO" id="GO:0005886">
    <property type="term" value="C:plasma membrane"/>
    <property type="evidence" value="ECO:0007669"/>
    <property type="project" value="TreeGrafter"/>
</dbReference>
<dbReference type="AlphaFoldDB" id="A0A8J5K9W7"/>
<evidence type="ECO:0000256" key="10">
    <source>
        <dbReference type="SAM" id="MobiDB-lite"/>
    </source>
</evidence>
<evidence type="ECO:0000256" key="9">
    <source>
        <dbReference type="RuleBase" id="RU000688"/>
    </source>
</evidence>
<keyword evidence="8 9" id="KW-0807">Transducer</keyword>
<evidence type="ECO:0000256" key="6">
    <source>
        <dbReference type="ARBA" id="ARBA00023136"/>
    </source>
</evidence>
<dbReference type="CDD" id="cd00637">
    <property type="entry name" value="7tm_classA_rhodopsin-like"/>
    <property type="match status" value="1"/>
</dbReference>
<evidence type="ECO:0000256" key="3">
    <source>
        <dbReference type="ARBA" id="ARBA00022692"/>
    </source>
</evidence>
<keyword evidence="7 9" id="KW-0675">Receptor</keyword>
<feature type="transmembrane region" description="Helical" evidence="11">
    <location>
        <begin position="108"/>
        <end position="129"/>
    </location>
</feature>
<comment type="caution">
    <text evidence="13">The sequence shown here is derived from an EMBL/GenBank/DDBJ whole genome shotgun (WGS) entry which is preliminary data.</text>
</comment>
<dbReference type="InterPro" id="IPR017452">
    <property type="entry name" value="GPCR_Rhodpsn_7TM"/>
</dbReference>
<sequence length="500" mass="55263">MYGAFGLQQWWSLLLEDQHGGQGSINTPLAEYQDGEKQHSFTDSDMECMAWAFRVNAGAVYKPGVLKTWFKVLISSLDCLLVVLALLGNTATLLILNHLRKQNIRLSCLLGSLVMSDLLTVISLVTFDLPHLWHDDFVWVLGRGTCKVAAFLQAVAVLVNSTTLIAIAVDRYLTIVLAHRHTPWPEWRLSHAIAFVSIVFPLSCGVSAPYVVYYGLGGPYLGYSMNGNLTMTLTCPDYFCWSEEASIHRYQVALVCITFLPLLFTFCACYTIVIHFLRGQPTLSHGHTRQLARTHKVMVTVTAIMVIFVVCRLPAWVLLLLPQPTGSHQASSRLAFSYAHYSLHTLTLCAPAFNPFLYSLVHQSCRHHLPAPLAWALRGISTPNKRVAPQRVAATTQPSGTTLTTALDTAHTLPRPVHLTLNAHLATLQEEATTQYGLNCPDLTWLDGQDSQGVTVAQISSNLHGHPNPRLPTLTEEDDPPSLTSPVLCSLNTHKSENLI</sequence>
<feature type="region of interest" description="Disordered" evidence="10">
    <location>
        <begin position="461"/>
        <end position="489"/>
    </location>
</feature>
<evidence type="ECO:0000256" key="4">
    <source>
        <dbReference type="ARBA" id="ARBA00022989"/>
    </source>
</evidence>
<proteinExistence type="inferred from homology"/>
<dbReference type="GO" id="GO:0004930">
    <property type="term" value="F:G protein-coupled receptor activity"/>
    <property type="evidence" value="ECO:0007669"/>
    <property type="project" value="UniProtKB-KW"/>
</dbReference>
<evidence type="ECO:0000256" key="7">
    <source>
        <dbReference type="ARBA" id="ARBA00023170"/>
    </source>
</evidence>
<evidence type="ECO:0000259" key="12">
    <source>
        <dbReference type="PROSITE" id="PS50262"/>
    </source>
</evidence>
<keyword evidence="4 11" id="KW-1133">Transmembrane helix</keyword>
<feature type="transmembrane region" description="Helical" evidence="11">
    <location>
        <begin position="189"/>
        <end position="216"/>
    </location>
</feature>
<dbReference type="Gene3D" id="1.20.1070.10">
    <property type="entry name" value="Rhodopsin 7-helix transmembrane proteins"/>
    <property type="match status" value="1"/>
</dbReference>
<comment type="similarity">
    <text evidence="2 9">Belongs to the G-protein coupled receptor 1 family.</text>
</comment>
<keyword evidence="14" id="KW-1185">Reference proteome</keyword>
<dbReference type="PANTHER" id="PTHR45695">
    <property type="entry name" value="LEUCOKININ RECEPTOR-RELATED"/>
    <property type="match status" value="1"/>
</dbReference>
<comment type="subcellular location">
    <subcellularLocation>
        <location evidence="1">Membrane</location>
        <topology evidence="1">Multi-pass membrane protein</topology>
    </subcellularLocation>
</comment>
<feature type="domain" description="G-protein coupled receptors family 1 profile" evidence="12">
    <location>
        <begin position="88"/>
        <end position="358"/>
    </location>
</feature>
<organism evidence="13 14">
    <name type="scientific">Homarus americanus</name>
    <name type="common">American lobster</name>
    <dbReference type="NCBI Taxonomy" id="6706"/>
    <lineage>
        <taxon>Eukaryota</taxon>
        <taxon>Metazoa</taxon>
        <taxon>Ecdysozoa</taxon>
        <taxon>Arthropoda</taxon>
        <taxon>Crustacea</taxon>
        <taxon>Multicrustacea</taxon>
        <taxon>Malacostraca</taxon>
        <taxon>Eumalacostraca</taxon>
        <taxon>Eucarida</taxon>
        <taxon>Decapoda</taxon>
        <taxon>Pleocyemata</taxon>
        <taxon>Astacidea</taxon>
        <taxon>Nephropoidea</taxon>
        <taxon>Nephropidae</taxon>
        <taxon>Homarus</taxon>
    </lineage>
</organism>
<dbReference type="InterPro" id="IPR000276">
    <property type="entry name" value="GPCR_Rhodpsn"/>
</dbReference>
<evidence type="ECO:0000313" key="14">
    <source>
        <dbReference type="Proteomes" id="UP000747542"/>
    </source>
</evidence>
<gene>
    <name evidence="13" type="primary">RYa-R-L1</name>
    <name evidence="13" type="ORF">Hamer_G011572</name>
</gene>